<dbReference type="RefSeq" id="WP_277862675.1">
    <property type="nucleotide sequence ID" value="NZ_JARRAG010000002.1"/>
</dbReference>
<evidence type="ECO:0000313" key="2">
    <source>
        <dbReference type="Proteomes" id="UP001216907"/>
    </source>
</evidence>
<gene>
    <name evidence="1" type="ORF">PZE19_21600</name>
</gene>
<dbReference type="EMBL" id="JARRAG010000002">
    <property type="protein sequence ID" value="MDG3006375.1"/>
    <property type="molecule type" value="Genomic_DNA"/>
</dbReference>
<name>A0ABT6FFM1_9BACT</name>
<evidence type="ECO:0000313" key="1">
    <source>
        <dbReference type="EMBL" id="MDG3006375.1"/>
    </source>
</evidence>
<organism evidence="1 2">
    <name type="scientific">Paludisphaera mucosa</name>
    <dbReference type="NCBI Taxonomy" id="3030827"/>
    <lineage>
        <taxon>Bacteria</taxon>
        <taxon>Pseudomonadati</taxon>
        <taxon>Planctomycetota</taxon>
        <taxon>Planctomycetia</taxon>
        <taxon>Isosphaerales</taxon>
        <taxon>Isosphaeraceae</taxon>
        <taxon>Paludisphaera</taxon>
    </lineage>
</organism>
<protein>
    <submittedName>
        <fullName evidence="1">Uncharacterized protein</fullName>
    </submittedName>
</protein>
<reference evidence="1 2" key="1">
    <citation type="submission" date="2023-03" db="EMBL/GenBank/DDBJ databases">
        <title>Paludisphaera mucosa sp. nov. a novel planctomycete from northern fen.</title>
        <authorList>
            <person name="Ivanova A."/>
        </authorList>
    </citation>
    <scope>NUCLEOTIDE SEQUENCE [LARGE SCALE GENOMIC DNA]</scope>
    <source>
        <strain evidence="1 2">Pla2</strain>
    </source>
</reference>
<proteinExistence type="predicted"/>
<comment type="caution">
    <text evidence="1">The sequence shown here is derived from an EMBL/GenBank/DDBJ whole genome shotgun (WGS) entry which is preliminary data.</text>
</comment>
<accession>A0ABT6FFM1</accession>
<dbReference type="Proteomes" id="UP001216907">
    <property type="component" value="Unassembled WGS sequence"/>
</dbReference>
<keyword evidence="2" id="KW-1185">Reference proteome</keyword>
<sequence>MRYATLPRILDMHPARRPGGAQGAARPDGHSVDVGAPIVVWLKNGDCIQVEAEEASVSDPKGIDFAAVPWGLVEWWIPT</sequence>